<dbReference type="HAMAP" id="MF_00272">
    <property type="entry name" value="GcvH"/>
    <property type="match status" value="1"/>
</dbReference>
<sequence length="145" mass="15332">MTSAPQLPLEPAAETDTSIPRHLRYTWDHEWLVVDEGNATVGITAFAAKVLGDVVHLRLPAVGSWVEAGESCGQIESLTAVSGLYAPASGRVLEVNTALADDPGAVNAAPYTGGWLFRLRVENIAGALTPDAYAAHCAHTQGDRR</sequence>
<organism evidence="5 6">
    <name type="scientific">Streptomyces regalis</name>
    <dbReference type="NCBI Taxonomy" id="68262"/>
    <lineage>
        <taxon>Bacteria</taxon>
        <taxon>Bacillati</taxon>
        <taxon>Actinomycetota</taxon>
        <taxon>Actinomycetes</taxon>
        <taxon>Kitasatosporales</taxon>
        <taxon>Streptomycetaceae</taxon>
        <taxon>Streptomyces</taxon>
    </lineage>
</organism>
<dbReference type="PROSITE" id="PS50968">
    <property type="entry name" value="BIOTINYL_LIPOYL"/>
    <property type="match status" value="1"/>
</dbReference>
<evidence type="ECO:0000259" key="4">
    <source>
        <dbReference type="PROSITE" id="PS50968"/>
    </source>
</evidence>
<dbReference type="PANTHER" id="PTHR11715:SF3">
    <property type="entry name" value="GLYCINE CLEAVAGE SYSTEM H PROTEIN-RELATED"/>
    <property type="match status" value="1"/>
</dbReference>
<dbReference type="AlphaFoldDB" id="A0A101J6B0"/>
<dbReference type="SUPFAM" id="SSF51230">
    <property type="entry name" value="Single hybrid motif"/>
    <property type="match status" value="1"/>
</dbReference>
<comment type="caution">
    <text evidence="5">The sequence shown here is derived from an EMBL/GenBank/DDBJ whole genome shotgun (WGS) entry which is preliminary data.</text>
</comment>
<evidence type="ECO:0000313" key="5">
    <source>
        <dbReference type="EMBL" id="KUL21003.1"/>
    </source>
</evidence>
<reference evidence="6" key="1">
    <citation type="submission" date="2015-10" db="EMBL/GenBank/DDBJ databases">
        <authorList>
            <person name="Ju K.-S."/>
            <person name="Doroghazi J.R."/>
            <person name="Metcalf W.W."/>
        </authorList>
    </citation>
    <scope>NUCLEOTIDE SEQUENCE [LARGE SCALE GENOMIC DNA]</scope>
    <source>
        <strain evidence="6">NRRL 3151</strain>
    </source>
</reference>
<dbReference type="NCBIfam" id="TIGR00527">
    <property type="entry name" value="gcvH"/>
    <property type="match status" value="1"/>
</dbReference>
<dbReference type="InterPro" id="IPR033753">
    <property type="entry name" value="GCV_H/Fam206"/>
</dbReference>
<comment type="similarity">
    <text evidence="1 3">Belongs to the GcvH family.</text>
</comment>
<gene>
    <name evidence="3" type="primary">gcvH</name>
    <name evidence="5" type="ORF">ADL12_47070</name>
</gene>
<dbReference type="GO" id="GO:0019464">
    <property type="term" value="P:glycine decarboxylation via glycine cleavage system"/>
    <property type="evidence" value="ECO:0007669"/>
    <property type="project" value="UniProtKB-UniRule"/>
</dbReference>
<feature type="domain" description="Lipoyl-binding" evidence="4">
    <location>
        <begin position="38"/>
        <end position="120"/>
    </location>
</feature>
<dbReference type="Gene3D" id="2.40.50.100">
    <property type="match status" value="1"/>
</dbReference>
<dbReference type="Pfam" id="PF01597">
    <property type="entry name" value="GCV_H"/>
    <property type="match status" value="1"/>
</dbReference>
<name>A0A101J6B0_9ACTN</name>
<dbReference type="NCBIfam" id="NF002270">
    <property type="entry name" value="PRK01202.1"/>
    <property type="match status" value="1"/>
</dbReference>
<evidence type="ECO:0000256" key="3">
    <source>
        <dbReference type="HAMAP-Rule" id="MF_00272"/>
    </source>
</evidence>
<comment type="cofactor">
    <cofactor evidence="3">
        <name>(R)-lipoate</name>
        <dbReference type="ChEBI" id="CHEBI:83088"/>
    </cofactor>
    <text evidence="3">Binds 1 lipoyl cofactor covalently.</text>
</comment>
<dbReference type="Proteomes" id="UP000053923">
    <property type="component" value="Unassembled WGS sequence"/>
</dbReference>
<protein>
    <recommendedName>
        <fullName evidence="3">Glycine cleavage system H protein</fullName>
    </recommendedName>
</protein>
<evidence type="ECO:0000313" key="6">
    <source>
        <dbReference type="Proteomes" id="UP000053923"/>
    </source>
</evidence>
<dbReference type="InterPro" id="IPR017453">
    <property type="entry name" value="GCV_H_sub"/>
</dbReference>
<dbReference type="InterPro" id="IPR000089">
    <property type="entry name" value="Biotin_lipoyl"/>
</dbReference>
<keyword evidence="6" id="KW-1185">Reference proteome</keyword>
<dbReference type="EMBL" id="LLZG01000414">
    <property type="protein sequence ID" value="KUL21003.1"/>
    <property type="molecule type" value="Genomic_DNA"/>
</dbReference>
<keyword evidence="2 3" id="KW-0450">Lipoyl</keyword>
<dbReference type="PANTHER" id="PTHR11715">
    <property type="entry name" value="GLYCINE CLEAVAGE SYSTEM H PROTEIN"/>
    <property type="match status" value="1"/>
</dbReference>
<comment type="subunit">
    <text evidence="3">The glycine cleavage system is composed of four proteins: P, T, L and H.</text>
</comment>
<dbReference type="OrthoDB" id="9796712at2"/>
<dbReference type="InterPro" id="IPR011053">
    <property type="entry name" value="Single_hybrid_motif"/>
</dbReference>
<accession>A0A101J6B0</accession>
<dbReference type="RefSeq" id="WP_062715181.1">
    <property type="nucleotide sequence ID" value="NZ_LLZG01000414.1"/>
</dbReference>
<comment type="caution">
    <text evidence="3">Lacks conserved residue(s) required for the propagation of feature annotation.</text>
</comment>
<evidence type="ECO:0000256" key="2">
    <source>
        <dbReference type="ARBA" id="ARBA00022823"/>
    </source>
</evidence>
<comment type="function">
    <text evidence="3">The glycine cleavage system catalyzes the degradation of glycine. The H protein shuttles the methylamine group of glycine from the P protein to the T protein.</text>
</comment>
<dbReference type="GO" id="GO:0005829">
    <property type="term" value="C:cytosol"/>
    <property type="evidence" value="ECO:0007669"/>
    <property type="project" value="TreeGrafter"/>
</dbReference>
<evidence type="ECO:0000256" key="1">
    <source>
        <dbReference type="ARBA" id="ARBA00009249"/>
    </source>
</evidence>
<dbReference type="CDD" id="cd06848">
    <property type="entry name" value="GCS_H"/>
    <property type="match status" value="1"/>
</dbReference>
<dbReference type="GO" id="GO:0005960">
    <property type="term" value="C:glycine cleavage complex"/>
    <property type="evidence" value="ECO:0007669"/>
    <property type="project" value="InterPro"/>
</dbReference>
<dbReference type="GO" id="GO:0009249">
    <property type="term" value="P:protein lipoylation"/>
    <property type="evidence" value="ECO:0007669"/>
    <property type="project" value="TreeGrafter"/>
</dbReference>
<proteinExistence type="inferred from homology"/>
<dbReference type="InterPro" id="IPR002930">
    <property type="entry name" value="GCV_H"/>
</dbReference>